<dbReference type="GO" id="GO:0006508">
    <property type="term" value="P:proteolysis"/>
    <property type="evidence" value="ECO:0007669"/>
    <property type="project" value="UniProtKB-KW"/>
</dbReference>
<evidence type="ECO:0000259" key="7">
    <source>
        <dbReference type="Pfam" id="PF19290"/>
    </source>
</evidence>
<feature type="domain" description="Metalloprotease TldD/E central" evidence="7">
    <location>
        <begin position="113"/>
        <end position="213"/>
    </location>
</feature>
<dbReference type="InterPro" id="IPR051463">
    <property type="entry name" value="Peptidase_U62_metallo"/>
</dbReference>
<dbReference type="EMBL" id="JADIMY010000087">
    <property type="protein sequence ID" value="MBO8427797.1"/>
    <property type="molecule type" value="Genomic_DNA"/>
</dbReference>
<evidence type="ECO:0000256" key="1">
    <source>
        <dbReference type="ARBA" id="ARBA00005836"/>
    </source>
</evidence>
<evidence type="ECO:0000313" key="8">
    <source>
        <dbReference type="EMBL" id="MBO8427797.1"/>
    </source>
</evidence>
<name>A0A9D9DJ12_9BACL</name>
<feature type="domain" description="Metalloprotease TldD/E N-terminal" evidence="5">
    <location>
        <begin position="22"/>
        <end position="79"/>
    </location>
</feature>
<comment type="caution">
    <text evidence="8">The sequence shown here is derived from an EMBL/GenBank/DDBJ whole genome shotgun (WGS) entry which is preliminary data.</text>
</comment>
<dbReference type="SUPFAM" id="SSF111283">
    <property type="entry name" value="Putative modulator of DNA gyrase, PmbA/TldD"/>
    <property type="match status" value="1"/>
</dbReference>
<dbReference type="GO" id="GO:0005829">
    <property type="term" value="C:cytosol"/>
    <property type="evidence" value="ECO:0007669"/>
    <property type="project" value="TreeGrafter"/>
</dbReference>
<evidence type="ECO:0000259" key="5">
    <source>
        <dbReference type="Pfam" id="PF01523"/>
    </source>
</evidence>
<keyword evidence="4" id="KW-0482">Metalloprotease</keyword>
<dbReference type="AlphaFoldDB" id="A0A9D9DJ12"/>
<dbReference type="PIRSF" id="PIRSF004919">
    <property type="entry name" value="TldD"/>
    <property type="match status" value="1"/>
</dbReference>
<dbReference type="InterPro" id="IPR045569">
    <property type="entry name" value="Metalloprtase-TldD/E_C"/>
</dbReference>
<gene>
    <name evidence="8" type="ORF">IAC58_04520</name>
</gene>
<evidence type="ECO:0000256" key="3">
    <source>
        <dbReference type="ARBA" id="ARBA00022801"/>
    </source>
</evidence>
<evidence type="ECO:0000256" key="2">
    <source>
        <dbReference type="ARBA" id="ARBA00022670"/>
    </source>
</evidence>
<protein>
    <submittedName>
        <fullName evidence="8">TldD/PmbA family protein</fullName>
    </submittedName>
</protein>
<reference evidence="8" key="2">
    <citation type="journal article" date="2021" name="PeerJ">
        <title>Extensive microbial diversity within the chicken gut microbiome revealed by metagenomics and culture.</title>
        <authorList>
            <person name="Gilroy R."/>
            <person name="Ravi A."/>
            <person name="Getino M."/>
            <person name="Pursley I."/>
            <person name="Horton D.L."/>
            <person name="Alikhan N.F."/>
            <person name="Baker D."/>
            <person name="Gharbi K."/>
            <person name="Hall N."/>
            <person name="Watson M."/>
            <person name="Adriaenssens E.M."/>
            <person name="Foster-Nyarko E."/>
            <person name="Jarju S."/>
            <person name="Secka A."/>
            <person name="Antonio M."/>
            <person name="Oren A."/>
            <person name="Chaudhuri R.R."/>
            <person name="La Ragione R."/>
            <person name="Hildebrand F."/>
            <person name="Pallen M.J."/>
        </authorList>
    </citation>
    <scope>NUCLEOTIDE SEQUENCE</scope>
    <source>
        <strain evidence="8">11159</strain>
    </source>
</reference>
<evidence type="ECO:0000259" key="6">
    <source>
        <dbReference type="Pfam" id="PF19289"/>
    </source>
</evidence>
<comment type="similarity">
    <text evidence="1">Belongs to the peptidase U62 family.</text>
</comment>
<dbReference type="Pfam" id="PF19290">
    <property type="entry name" value="PmbA_TldD_2nd"/>
    <property type="match status" value="1"/>
</dbReference>
<reference evidence="8" key="1">
    <citation type="submission" date="2020-10" db="EMBL/GenBank/DDBJ databases">
        <authorList>
            <person name="Gilroy R."/>
        </authorList>
    </citation>
    <scope>NUCLEOTIDE SEQUENCE</scope>
    <source>
        <strain evidence="8">11159</strain>
    </source>
</reference>
<sequence length="468" mass="51025">MINKKLATYILNLSLETGADFAEIYEEETIDKNVRVVNGLVENAASSISYGVGLRLLNGLKSVYGYTNDSSKKGLEKLALSLRGAFSEERKIPEIKELTIEKVKNFYNKCTSLLTISTDDIVSLLKNVNKEILSYDNRIVKSTASFSISKTTSHIFNSNSKIFNNTKEYGRLGLLSIASQNGKMEMRFDGPGSQSGWEFFTKTLDLNNLIKEHSSKLILMLEAKECPSGKFPVVIGNGWGGVIFHEACGHQLEASAVGKNMSVFSGMLNKQIANTCVTAYDDGTIPNEWGSNLIDDEGHPTQKNLLIENGILKGYLIDDFTGRRMNMKGNGACRRESYKYEPTSRMSNTYIAPGKYTPEEIIANTKLGIYAKSFNGGSVDPTTGDFNFGCSEAYIIKDGKITTPVRGATLVGNAKDILKHIDMVGNDLALGQGMCGAASGSIPVDVGQPTIRVDEISVGGRGGDIHEY</sequence>
<dbReference type="InterPro" id="IPR036059">
    <property type="entry name" value="TldD/PmbA_sf"/>
</dbReference>
<dbReference type="PANTHER" id="PTHR30624:SF4">
    <property type="entry name" value="METALLOPROTEASE TLDD"/>
    <property type="match status" value="1"/>
</dbReference>
<evidence type="ECO:0000256" key="4">
    <source>
        <dbReference type="ARBA" id="ARBA00023049"/>
    </source>
</evidence>
<keyword evidence="3" id="KW-0378">Hydrolase</keyword>
<dbReference type="InterPro" id="IPR025502">
    <property type="entry name" value="TldD"/>
</dbReference>
<accession>A0A9D9DJ12</accession>
<feature type="domain" description="Metalloprotease TldD/E C-terminal" evidence="6">
    <location>
        <begin position="228"/>
        <end position="460"/>
    </location>
</feature>
<dbReference type="Pfam" id="PF19289">
    <property type="entry name" value="PmbA_TldD_3rd"/>
    <property type="match status" value="1"/>
</dbReference>
<proteinExistence type="inferred from homology"/>
<dbReference type="Pfam" id="PF01523">
    <property type="entry name" value="PmbA_TldD_1st"/>
    <property type="match status" value="1"/>
</dbReference>
<dbReference type="InterPro" id="IPR002510">
    <property type="entry name" value="Metalloprtase-TldD/E_N"/>
</dbReference>
<dbReference type="Proteomes" id="UP000823613">
    <property type="component" value="Unassembled WGS sequence"/>
</dbReference>
<dbReference type="PANTHER" id="PTHR30624">
    <property type="entry name" value="UNCHARACTERIZED PROTEIN TLDD AND PMBA"/>
    <property type="match status" value="1"/>
</dbReference>
<organism evidence="8 9">
    <name type="scientific">Candidatus Onthovivens merdipullorum</name>
    <dbReference type="NCBI Taxonomy" id="2840889"/>
    <lineage>
        <taxon>Bacteria</taxon>
        <taxon>Bacillati</taxon>
        <taxon>Bacillota</taxon>
        <taxon>Bacilli</taxon>
        <taxon>Bacillales</taxon>
        <taxon>Candidatus Onthovivens</taxon>
    </lineage>
</organism>
<dbReference type="InterPro" id="IPR045570">
    <property type="entry name" value="Metalloprtase-TldD/E_cen_dom"/>
</dbReference>
<dbReference type="Gene3D" id="3.30.2290.10">
    <property type="entry name" value="PmbA/TldD superfamily"/>
    <property type="match status" value="1"/>
</dbReference>
<keyword evidence="2" id="KW-0645">Protease</keyword>
<dbReference type="GO" id="GO:0008237">
    <property type="term" value="F:metallopeptidase activity"/>
    <property type="evidence" value="ECO:0007669"/>
    <property type="project" value="UniProtKB-KW"/>
</dbReference>
<evidence type="ECO:0000313" key="9">
    <source>
        <dbReference type="Proteomes" id="UP000823613"/>
    </source>
</evidence>
<dbReference type="InterPro" id="IPR035068">
    <property type="entry name" value="TldD/PmbA_N"/>
</dbReference>